<protein>
    <recommendedName>
        <fullName evidence="3">Aldose 1-epimerase</fullName>
    </recommendedName>
</protein>
<reference evidence="1 2" key="1">
    <citation type="submission" date="2023-11" db="EMBL/GenBank/DDBJ databases">
        <authorList>
            <person name="Panchal A.K."/>
            <person name="Meaney J.S."/>
            <person name="Karas B.J."/>
            <person name="diCenzo G.C."/>
        </authorList>
    </citation>
    <scope>NUCLEOTIDE SEQUENCE [LARGE SCALE GENOMIC DNA]</scope>
    <source>
        <strain evidence="1 2">NZP2235</strain>
    </source>
</reference>
<keyword evidence="2" id="KW-1185">Reference proteome</keyword>
<accession>A0ABZ0VKV2</accession>
<dbReference type="Proteomes" id="UP001322481">
    <property type="component" value="Chromosome"/>
</dbReference>
<proteinExistence type="predicted"/>
<dbReference type="EMBL" id="CP139858">
    <property type="protein sequence ID" value="WQB97593.1"/>
    <property type="molecule type" value="Genomic_DNA"/>
</dbReference>
<dbReference type="Gene3D" id="2.70.98.10">
    <property type="match status" value="1"/>
</dbReference>
<evidence type="ECO:0000313" key="1">
    <source>
        <dbReference type="EMBL" id="WQB97593.1"/>
    </source>
</evidence>
<name>A0ABZ0VKV2_9HYPH</name>
<dbReference type="SUPFAM" id="SSF74650">
    <property type="entry name" value="Galactose mutarotase-like"/>
    <property type="match status" value="1"/>
</dbReference>
<organism evidence="1 2">
    <name type="scientific">Mesorhizobium huakuii</name>
    <dbReference type="NCBI Taxonomy" id="28104"/>
    <lineage>
        <taxon>Bacteria</taxon>
        <taxon>Pseudomonadati</taxon>
        <taxon>Pseudomonadota</taxon>
        <taxon>Alphaproteobacteria</taxon>
        <taxon>Hyphomicrobiales</taxon>
        <taxon>Phyllobacteriaceae</taxon>
        <taxon>Mesorhizobium</taxon>
    </lineage>
</organism>
<evidence type="ECO:0008006" key="3">
    <source>
        <dbReference type="Google" id="ProtNLM"/>
    </source>
</evidence>
<dbReference type="InterPro" id="IPR014718">
    <property type="entry name" value="GH-type_carb-bd"/>
</dbReference>
<gene>
    <name evidence="1" type="ORF">U0R22_001729</name>
</gene>
<dbReference type="InterPro" id="IPR011013">
    <property type="entry name" value="Gal_mutarotase_sf_dom"/>
</dbReference>
<dbReference type="RefSeq" id="WP_284269798.1">
    <property type="nucleotide sequence ID" value="NZ_BSNY01000012.1"/>
</dbReference>
<sequence length="338" mass="36663">MKSGEDYRGLGWAHGALTVQRLGAMLAPVTFLLANGQQISPMHVAPWANEPGAEVLPGILRRLRGEWPCVPFGYSVPAEGWPENWACVMGPPEPDEEIHGHSSNHDWTWRDSGSGSLSLALTYPQASPVEYVERTVTPDPVVPAIDIQFKIVVRRACRLPIGLHPVFRLPLETGAAGLEFGGFDEGRTYPHDVEPGAALFAPDRTFSELTAVPSRTGKVVDASRLPLAAATEELLQIEGADGMAALVNHEEGYRVALSWQKEHFPSLLLWYSNRGRKAAPWNGRHVAIGIEPICSPFGLGPATALADNPVAQSGIATAVEFSPERPFVTRYRIEASAL</sequence>
<evidence type="ECO:0000313" key="2">
    <source>
        <dbReference type="Proteomes" id="UP001322481"/>
    </source>
</evidence>